<evidence type="ECO:0000313" key="4">
    <source>
        <dbReference type="Proteomes" id="UP000623608"/>
    </source>
</evidence>
<sequence>MATDNFWGKFRRWRRLRPFWGGLFLMLSAVELYMSANLTLNGIEVHLGPQGFLSYLIPLILLVSGILIWVTPAQRLFYGIVALLAALYSFLGLNLGGFFIGMLLGILGGALVIAWGPPRPKSGTEQDQPPTGEPTDHDEDEPQDAGDDIFGDRSPTQEDIEETQQIQIAGHDDRPHDYQPVRPAGQASFSAPAPRPGVSRLSRNKKKAAVLALVPVAVTATILVAGSTLPASADECPEGLPSRSTSATATSATTTTAAAAAAAAKKKTTAPAAAKTTTPAATTTTGTADTADDSSGNPILDGLGDLVDGVSNLLGISGEESSSPSESPSPSESATSSAPETTAPSTTEPTTAAPTTTAPSATSAAATTATTKPASVLPTASGDEIPCLGARQFGLQASADDIPKVAGEPGLMEVDSLTMYNSTYDGVVDMPRTDGTSYKALKFSMDKAVNKPFSLTMNEPNGSKTVITSKELTTDGTVKFYTPEFKGNLFGLIPVTFTPESPPPLTLPILWFTDAKIKLSYVRCDVLTGKPLKIAG</sequence>
<feature type="transmembrane region" description="Helical" evidence="2">
    <location>
        <begin position="99"/>
        <end position="116"/>
    </location>
</feature>
<feature type="region of interest" description="Disordered" evidence="1">
    <location>
        <begin position="231"/>
        <end position="251"/>
    </location>
</feature>
<feature type="transmembrane region" description="Helical" evidence="2">
    <location>
        <begin position="52"/>
        <end position="69"/>
    </location>
</feature>
<organism evidence="3 4">
    <name type="scientific">Paractinoplanes tereljensis</name>
    <dbReference type="NCBI Taxonomy" id="571912"/>
    <lineage>
        <taxon>Bacteria</taxon>
        <taxon>Bacillati</taxon>
        <taxon>Actinomycetota</taxon>
        <taxon>Actinomycetes</taxon>
        <taxon>Micromonosporales</taxon>
        <taxon>Micromonosporaceae</taxon>
        <taxon>Paractinoplanes</taxon>
    </lineage>
</organism>
<dbReference type="RefSeq" id="WP_203806590.1">
    <property type="nucleotide sequence ID" value="NZ_BOMY01000022.1"/>
</dbReference>
<feature type="compositionally biased region" description="Low complexity" evidence="1">
    <location>
        <begin position="319"/>
        <end position="375"/>
    </location>
</feature>
<feature type="transmembrane region" description="Helical" evidence="2">
    <location>
        <begin position="19"/>
        <end position="40"/>
    </location>
</feature>
<reference evidence="3" key="1">
    <citation type="submission" date="2021-01" db="EMBL/GenBank/DDBJ databases">
        <title>Whole genome shotgun sequence of Actinoplanes tereljensis NBRC 105297.</title>
        <authorList>
            <person name="Komaki H."/>
            <person name="Tamura T."/>
        </authorList>
    </citation>
    <scope>NUCLEOTIDE SEQUENCE</scope>
    <source>
        <strain evidence="3">NBRC 105297</strain>
    </source>
</reference>
<feature type="compositionally biased region" description="Acidic residues" evidence="1">
    <location>
        <begin position="136"/>
        <end position="149"/>
    </location>
</feature>
<dbReference type="EMBL" id="BOMY01000022">
    <property type="protein sequence ID" value="GIF20733.1"/>
    <property type="molecule type" value="Genomic_DNA"/>
</dbReference>
<gene>
    <name evidence="3" type="ORF">Ate02nite_34630</name>
</gene>
<dbReference type="InterPro" id="IPR046096">
    <property type="entry name" value="DUF6114"/>
</dbReference>
<evidence type="ECO:0000256" key="2">
    <source>
        <dbReference type="SAM" id="Phobius"/>
    </source>
</evidence>
<feature type="transmembrane region" description="Helical" evidence="2">
    <location>
        <begin position="76"/>
        <end position="93"/>
    </location>
</feature>
<accession>A0A919TRW1</accession>
<dbReference type="Pfam" id="PF19609">
    <property type="entry name" value="DUF6114"/>
    <property type="match status" value="1"/>
</dbReference>
<evidence type="ECO:0000313" key="3">
    <source>
        <dbReference type="EMBL" id="GIF20733.1"/>
    </source>
</evidence>
<keyword evidence="2" id="KW-1133">Transmembrane helix</keyword>
<keyword evidence="4" id="KW-1185">Reference proteome</keyword>
<protein>
    <submittedName>
        <fullName evidence="3">Uncharacterized protein</fullName>
    </submittedName>
</protein>
<comment type="caution">
    <text evidence="3">The sequence shown here is derived from an EMBL/GenBank/DDBJ whole genome shotgun (WGS) entry which is preliminary data.</text>
</comment>
<proteinExistence type="predicted"/>
<name>A0A919TRW1_9ACTN</name>
<dbReference type="Proteomes" id="UP000623608">
    <property type="component" value="Unassembled WGS sequence"/>
</dbReference>
<feature type="region of interest" description="Disordered" evidence="1">
    <location>
        <begin position="265"/>
        <end position="379"/>
    </location>
</feature>
<evidence type="ECO:0000256" key="1">
    <source>
        <dbReference type="SAM" id="MobiDB-lite"/>
    </source>
</evidence>
<feature type="region of interest" description="Disordered" evidence="1">
    <location>
        <begin position="118"/>
        <end position="201"/>
    </location>
</feature>
<feature type="transmembrane region" description="Helical" evidence="2">
    <location>
        <begin position="208"/>
        <end position="229"/>
    </location>
</feature>
<feature type="compositionally biased region" description="Basic and acidic residues" evidence="1">
    <location>
        <begin position="170"/>
        <end position="179"/>
    </location>
</feature>
<feature type="compositionally biased region" description="Low complexity" evidence="1">
    <location>
        <begin position="265"/>
        <end position="296"/>
    </location>
</feature>
<keyword evidence="2" id="KW-0812">Transmembrane</keyword>
<dbReference type="AlphaFoldDB" id="A0A919TRW1"/>
<keyword evidence="2" id="KW-0472">Membrane</keyword>